<reference evidence="2 3" key="1">
    <citation type="submission" date="2020-08" db="EMBL/GenBank/DDBJ databases">
        <title>Genomic Encyclopedia of Type Strains, Phase IV (KMG-IV): sequencing the most valuable type-strain genomes for metagenomic binning, comparative biology and taxonomic classification.</title>
        <authorList>
            <person name="Goeker M."/>
        </authorList>
    </citation>
    <scope>NUCLEOTIDE SEQUENCE [LARGE SCALE GENOMIC DNA]</scope>
    <source>
        <strain evidence="2 3">DSM 103336</strain>
    </source>
</reference>
<dbReference type="Proteomes" id="UP000546701">
    <property type="component" value="Unassembled WGS sequence"/>
</dbReference>
<dbReference type="GO" id="GO:0005737">
    <property type="term" value="C:cytoplasm"/>
    <property type="evidence" value="ECO:0007669"/>
    <property type="project" value="TreeGrafter"/>
</dbReference>
<dbReference type="Gene3D" id="2.60.120.620">
    <property type="entry name" value="q2cbj1_9rhob like domain"/>
    <property type="match status" value="1"/>
</dbReference>
<protein>
    <submittedName>
        <fullName evidence="2">Rps23 Pro-64 3,4-dihydroxylase Tpa1-like proline 4-hydroxylase</fullName>
    </submittedName>
</protein>
<keyword evidence="3" id="KW-1185">Reference proteome</keyword>
<evidence type="ECO:0000259" key="1">
    <source>
        <dbReference type="Pfam" id="PF13661"/>
    </source>
</evidence>
<dbReference type="PANTHER" id="PTHR12117">
    <property type="entry name" value="HISTONE ACETYLTRANSFERASE COMPLEX"/>
    <property type="match status" value="1"/>
</dbReference>
<proteinExistence type="predicted"/>
<dbReference type="EMBL" id="JACIJR010000003">
    <property type="protein sequence ID" value="MBB5728784.1"/>
    <property type="molecule type" value="Genomic_DNA"/>
</dbReference>
<dbReference type="InterPro" id="IPR051842">
    <property type="entry name" value="uS12_prolyl_hydroxylase"/>
</dbReference>
<dbReference type="InterPro" id="IPR039558">
    <property type="entry name" value="TPA1/OFD1_N"/>
</dbReference>
<sequence>MTAPGGETLFQLAAGIDADALAVTYAASGRVRIAPFLTAESADALHAHLRQREDWRQVVNSGAKTFELDRPTRAAMTPAQVAALDAAVTAGARSGFQYRFESVRVDDGDAARAARGEPIDRFAQFMSGGAVRALLRMVTGAAAIRFADAQATAFAPGDFLTGHDDAVAGKDRHAAYVFGLTPVWRTEWGGLLLFHDGDAVDGWSPAHNVLTLFAVPQLHSVSLVAPAAAYRRYGMTGWLRGGTQPS</sequence>
<comment type="caution">
    <text evidence="2">The sequence shown here is derived from an EMBL/GenBank/DDBJ whole genome shotgun (WGS) entry which is preliminary data.</text>
</comment>
<dbReference type="PANTHER" id="PTHR12117:SF0">
    <property type="entry name" value="PROLYL 3-HYDROXYLASE OGFOD1"/>
    <property type="match status" value="1"/>
</dbReference>
<name>A0A7W9BRV0_9SPHN</name>
<dbReference type="GO" id="GO:0006449">
    <property type="term" value="P:regulation of translational termination"/>
    <property type="evidence" value="ECO:0007669"/>
    <property type="project" value="TreeGrafter"/>
</dbReference>
<dbReference type="GO" id="GO:0031543">
    <property type="term" value="F:peptidyl-proline dioxygenase activity"/>
    <property type="evidence" value="ECO:0007669"/>
    <property type="project" value="TreeGrafter"/>
</dbReference>
<accession>A0A7W9BRV0</accession>
<dbReference type="Pfam" id="PF13661">
    <property type="entry name" value="2OG-FeII_Oxy_4"/>
    <property type="match status" value="1"/>
</dbReference>
<gene>
    <name evidence="2" type="ORF">FHS99_001262</name>
</gene>
<dbReference type="RefSeq" id="WP_229673887.1">
    <property type="nucleotide sequence ID" value="NZ_BMJP01000002.1"/>
</dbReference>
<dbReference type="AlphaFoldDB" id="A0A7W9BRV0"/>
<evidence type="ECO:0000313" key="3">
    <source>
        <dbReference type="Proteomes" id="UP000546701"/>
    </source>
</evidence>
<organism evidence="2 3">
    <name type="scientific">Sphingomonas prati</name>
    <dbReference type="NCBI Taxonomy" id="1843237"/>
    <lineage>
        <taxon>Bacteria</taxon>
        <taxon>Pseudomonadati</taxon>
        <taxon>Pseudomonadota</taxon>
        <taxon>Alphaproteobacteria</taxon>
        <taxon>Sphingomonadales</taxon>
        <taxon>Sphingomonadaceae</taxon>
        <taxon>Sphingomonas</taxon>
    </lineage>
</organism>
<feature type="domain" description="Prolyl 3,4-dihydroxylase TPA1/OFD1 N-terminal" evidence="1">
    <location>
        <begin position="150"/>
        <end position="240"/>
    </location>
</feature>
<evidence type="ECO:0000313" key="2">
    <source>
        <dbReference type="EMBL" id="MBB5728784.1"/>
    </source>
</evidence>